<organism evidence="2 3">
    <name type="scientific">Nitrospira defluvii</name>
    <dbReference type="NCBI Taxonomy" id="330214"/>
    <lineage>
        <taxon>Bacteria</taxon>
        <taxon>Pseudomonadati</taxon>
        <taxon>Nitrospirota</taxon>
        <taxon>Nitrospiria</taxon>
        <taxon>Nitrospirales</taxon>
        <taxon>Nitrospiraceae</taxon>
        <taxon>Nitrospira</taxon>
    </lineage>
</organism>
<protein>
    <recommendedName>
        <fullName evidence="4">Single cache domain-containing protein</fullName>
    </recommendedName>
</protein>
<evidence type="ECO:0000256" key="1">
    <source>
        <dbReference type="SAM" id="Phobius"/>
    </source>
</evidence>
<dbReference type="EMBL" id="CAJNBJ010000017">
    <property type="protein sequence ID" value="CAE6772970.1"/>
    <property type="molecule type" value="Genomic_DNA"/>
</dbReference>
<dbReference type="InterPro" id="IPR029151">
    <property type="entry name" value="Sensor-like_sf"/>
</dbReference>
<keyword evidence="1" id="KW-0812">Transmembrane</keyword>
<keyword evidence="1" id="KW-1133">Transmembrane helix</keyword>
<gene>
    <name evidence="2" type="ORF">NSPZN2_40380</name>
</gene>
<dbReference type="RefSeq" id="WP_213043203.1">
    <property type="nucleotide sequence ID" value="NZ_CAJNBJ010000017.1"/>
</dbReference>
<evidence type="ECO:0000313" key="3">
    <source>
        <dbReference type="Proteomes" id="UP000675880"/>
    </source>
</evidence>
<evidence type="ECO:0008006" key="4">
    <source>
        <dbReference type="Google" id="ProtNLM"/>
    </source>
</evidence>
<dbReference type="Proteomes" id="UP000675880">
    <property type="component" value="Unassembled WGS sequence"/>
</dbReference>
<feature type="transmembrane region" description="Helical" evidence="1">
    <location>
        <begin position="186"/>
        <end position="208"/>
    </location>
</feature>
<accession>A0ABM8RUT1</accession>
<reference evidence="2 3" key="1">
    <citation type="submission" date="2021-02" db="EMBL/GenBank/DDBJ databases">
        <authorList>
            <person name="Han P."/>
        </authorList>
    </citation>
    <scope>NUCLEOTIDE SEQUENCE [LARGE SCALE GENOMIC DNA]</scope>
    <source>
        <strain evidence="2">Candidatus Nitrospira sp. ZN2</strain>
    </source>
</reference>
<proteinExistence type="predicted"/>
<evidence type="ECO:0000313" key="2">
    <source>
        <dbReference type="EMBL" id="CAE6772970.1"/>
    </source>
</evidence>
<keyword evidence="3" id="KW-1185">Reference proteome</keyword>
<name>A0ABM8RUT1_9BACT</name>
<feature type="transmembrane region" description="Helical" evidence="1">
    <location>
        <begin position="15"/>
        <end position="37"/>
    </location>
</feature>
<keyword evidence="1" id="KW-0472">Membrane</keyword>
<dbReference type="Gene3D" id="3.30.450.20">
    <property type="entry name" value="PAS domain"/>
    <property type="match status" value="1"/>
</dbReference>
<dbReference type="SUPFAM" id="SSF103190">
    <property type="entry name" value="Sensory domain-like"/>
    <property type="match status" value="1"/>
</dbReference>
<sequence length="244" mass="25791">MADAPASTSKLPRTWLPALLISLLVSGFCAAALYLMLAEHDRALVAQRNATAILTAERSAHATARTLAWFIESLGGDSLAAIQQTLEQHAPQANLLSSAVITEDNVVVAAGNPAAIGTQLHDAAWMNARKSQSSIITSGMEKGRPAVIVVEPIRRDNRIAGWVRLAVATPPDAAAPRSEDDLALDVALVIVPLLLMMVTLLLLTMGGLMSRVRKLLGRIVIEAREQVPQPLDAGIDTPSHGGIA</sequence>
<comment type="caution">
    <text evidence="2">The sequence shown here is derived from an EMBL/GenBank/DDBJ whole genome shotgun (WGS) entry which is preliminary data.</text>
</comment>